<organism evidence="1">
    <name type="scientific">Anopheles coluzzii</name>
    <name type="common">African malaria mosquito</name>
    <dbReference type="NCBI Taxonomy" id="1518534"/>
    <lineage>
        <taxon>Eukaryota</taxon>
        <taxon>Metazoa</taxon>
        <taxon>Ecdysozoa</taxon>
        <taxon>Arthropoda</taxon>
        <taxon>Hexapoda</taxon>
        <taxon>Insecta</taxon>
        <taxon>Pterygota</taxon>
        <taxon>Neoptera</taxon>
        <taxon>Endopterygota</taxon>
        <taxon>Diptera</taxon>
        <taxon>Nematocera</taxon>
        <taxon>Culicoidea</taxon>
        <taxon>Culicidae</taxon>
        <taxon>Anophelinae</taxon>
        <taxon>Anopheles</taxon>
    </lineage>
</organism>
<name>A0A8W7PLS6_ANOCL</name>
<reference evidence="1" key="1">
    <citation type="submission" date="2022-08" db="UniProtKB">
        <authorList>
            <consortium name="EnsemblMetazoa"/>
        </authorList>
    </citation>
    <scope>IDENTIFICATION</scope>
</reference>
<accession>A0A8W7PLS6</accession>
<proteinExistence type="predicted"/>
<sequence length="112" mass="12270">MEPPRTPFSLGLKPKSHCATGRMMLIPTASFTTVIMLTPESTDRMICTFPKPVNWSASSNIATTFAFTSSTQYPANTISRQNRIATAYALVMNCSAIPDTPATMQLKTIMTF</sequence>
<evidence type="ECO:0000313" key="1">
    <source>
        <dbReference type="EnsemblMetazoa" id="ACOM033237-PA.1"/>
    </source>
</evidence>
<dbReference type="EnsemblMetazoa" id="ACOM033237-RA">
    <property type="protein sequence ID" value="ACOM033237-PA.1"/>
    <property type="gene ID" value="ACOM033237"/>
</dbReference>
<protein>
    <submittedName>
        <fullName evidence="1">Uncharacterized protein</fullName>
    </submittedName>
</protein>
<dbReference type="Proteomes" id="UP000075882">
    <property type="component" value="Unassembled WGS sequence"/>
</dbReference>
<dbReference type="AlphaFoldDB" id="A0A8W7PLS6"/>